<dbReference type="InterPro" id="IPR001907">
    <property type="entry name" value="ClpP"/>
</dbReference>
<dbReference type="HOGENOM" id="CLU_052762_1_0_12"/>
<evidence type="ECO:0000256" key="1">
    <source>
        <dbReference type="ARBA" id="ARBA00007039"/>
    </source>
</evidence>
<dbReference type="KEGG" id="ssm:Spirs_1988"/>
<dbReference type="InterPro" id="IPR029045">
    <property type="entry name" value="ClpP/crotonase-like_dom_sf"/>
</dbReference>
<keyword evidence="2" id="KW-0963">Cytoplasm</keyword>
<dbReference type="CDD" id="cd07016">
    <property type="entry name" value="S14_ClpP_1"/>
    <property type="match status" value="1"/>
</dbReference>
<reference evidence="7 8" key="1">
    <citation type="journal article" date="2010" name="Stand. Genomic Sci.">
        <title>Complete genome sequence of Spirochaeta smaragdinae type strain (SEBR 4228).</title>
        <authorList>
            <person name="Mavromatis K."/>
            <person name="Yasawong M."/>
            <person name="Chertkov O."/>
            <person name="Lapidus A."/>
            <person name="Lucas S."/>
            <person name="Nolan M."/>
            <person name="Del Rio T.G."/>
            <person name="Tice H."/>
            <person name="Cheng J.F."/>
            <person name="Pitluck S."/>
            <person name="Liolios K."/>
            <person name="Ivanova N."/>
            <person name="Tapia R."/>
            <person name="Han C."/>
            <person name="Bruce D."/>
            <person name="Goodwin L."/>
            <person name="Pati A."/>
            <person name="Chen A."/>
            <person name="Palaniappan K."/>
            <person name="Land M."/>
            <person name="Hauser L."/>
            <person name="Chang Y.J."/>
            <person name="Jeffries C.D."/>
            <person name="Detter J.C."/>
            <person name="Rohde M."/>
            <person name="Brambilla E."/>
            <person name="Spring S."/>
            <person name="Goker M."/>
            <person name="Sikorski J."/>
            <person name="Woyke T."/>
            <person name="Bristow J."/>
            <person name="Eisen J.A."/>
            <person name="Markowitz V."/>
            <person name="Hugenholtz P."/>
            <person name="Klenk H.P."/>
            <person name="Kyrpides N.C."/>
        </authorList>
    </citation>
    <scope>NUCLEOTIDE SEQUENCE [LARGE SCALE GENOMIC DNA]</scope>
    <source>
        <strain evidence="8">DSM 11293 / JCM 15392 / SEBR 4228</strain>
    </source>
</reference>
<evidence type="ECO:0000256" key="5">
    <source>
        <dbReference type="ARBA" id="ARBA00022825"/>
    </source>
</evidence>
<dbReference type="eggNOG" id="COG0740">
    <property type="taxonomic scope" value="Bacteria"/>
</dbReference>
<comment type="similarity">
    <text evidence="1 6">Belongs to the peptidase S14 family.</text>
</comment>
<organism evidence="7 8">
    <name type="scientific">Sediminispirochaeta smaragdinae (strain DSM 11293 / JCM 15392 / SEBR 4228)</name>
    <name type="common">Spirochaeta smaragdinae</name>
    <dbReference type="NCBI Taxonomy" id="573413"/>
    <lineage>
        <taxon>Bacteria</taxon>
        <taxon>Pseudomonadati</taxon>
        <taxon>Spirochaetota</taxon>
        <taxon>Spirochaetia</taxon>
        <taxon>Spirochaetales</taxon>
        <taxon>Spirochaetaceae</taxon>
        <taxon>Sediminispirochaeta</taxon>
    </lineage>
</organism>
<keyword evidence="8" id="KW-1185">Reference proteome</keyword>
<protein>
    <recommendedName>
        <fullName evidence="6">ATP-dependent Clp protease proteolytic subunit</fullName>
    </recommendedName>
</protein>
<evidence type="ECO:0000256" key="4">
    <source>
        <dbReference type="ARBA" id="ARBA00022801"/>
    </source>
</evidence>
<dbReference type="Proteomes" id="UP000002318">
    <property type="component" value="Chromosome"/>
</dbReference>
<dbReference type="NCBIfam" id="NF045542">
    <property type="entry name" value="Clp_rel_HeadMat"/>
    <property type="match status" value="1"/>
</dbReference>
<dbReference type="RefSeq" id="WP_013254574.1">
    <property type="nucleotide sequence ID" value="NC_014364.1"/>
</dbReference>
<dbReference type="PANTHER" id="PTHR10381">
    <property type="entry name" value="ATP-DEPENDENT CLP PROTEASE PROTEOLYTIC SUBUNIT"/>
    <property type="match status" value="1"/>
</dbReference>
<dbReference type="Pfam" id="PF00574">
    <property type="entry name" value="CLP_protease"/>
    <property type="match status" value="1"/>
</dbReference>
<evidence type="ECO:0000313" key="8">
    <source>
        <dbReference type="Proteomes" id="UP000002318"/>
    </source>
</evidence>
<dbReference type="SUPFAM" id="SSF52096">
    <property type="entry name" value="ClpP/crotonase"/>
    <property type="match status" value="1"/>
</dbReference>
<dbReference type="Gene3D" id="3.90.226.10">
    <property type="entry name" value="2-enoyl-CoA Hydratase, Chain A, domain 1"/>
    <property type="match status" value="1"/>
</dbReference>
<proteinExistence type="inferred from homology"/>
<dbReference type="PANTHER" id="PTHR10381:SF70">
    <property type="entry name" value="ATP-DEPENDENT CLP PROTEASE PROTEOLYTIC SUBUNIT"/>
    <property type="match status" value="1"/>
</dbReference>
<dbReference type="GO" id="GO:0051117">
    <property type="term" value="F:ATPase binding"/>
    <property type="evidence" value="ECO:0007669"/>
    <property type="project" value="TreeGrafter"/>
</dbReference>
<dbReference type="GO" id="GO:0009368">
    <property type="term" value="C:endopeptidase Clp complex"/>
    <property type="evidence" value="ECO:0007669"/>
    <property type="project" value="TreeGrafter"/>
</dbReference>
<keyword evidence="5" id="KW-0720">Serine protease</keyword>
<dbReference type="GO" id="GO:0004176">
    <property type="term" value="F:ATP-dependent peptidase activity"/>
    <property type="evidence" value="ECO:0007669"/>
    <property type="project" value="InterPro"/>
</dbReference>
<sequence length="277" mass="30615">MEHRSWYEMKGEDEGPITIDIFDEIGGWGVYAADFKRELEALAEGNSRDIVVNLNSPGGDVFEGIAIYNTISAYRSRVSVRITGVAASIASVIALSGSRRIMGEGSFFMIHNPYAVVMGEADVLRSRAQTLDKIALQMVGIYERHSSLSKDEIEKAMDEETWYGPDEAYAAGFADAIEDYGEIAAKAFNWRAYHYHSVPQALWEMRKHRQAPRSKRELEVRLVALGFSRNQAQGIISRGYGALQGDPADGHEQGDPAGEVANGFLELAQMFRQGGKA</sequence>
<keyword evidence="3" id="KW-0645">Protease</keyword>
<dbReference type="STRING" id="573413.Spirs_1988"/>
<evidence type="ECO:0000313" key="7">
    <source>
        <dbReference type="EMBL" id="ADK81110.1"/>
    </source>
</evidence>
<dbReference type="AlphaFoldDB" id="E1R1G9"/>
<dbReference type="InterPro" id="IPR023562">
    <property type="entry name" value="ClpP/TepA"/>
</dbReference>
<accession>E1R1G9</accession>
<dbReference type="GO" id="GO:0004252">
    <property type="term" value="F:serine-type endopeptidase activity"/>
    <property type="evidence" value="ECO:0007669"/>
    <property type="project" value="InterPro"/>
</dbReference>
<dbReference type="EMBL" id="CP002116">
    <property type="protein sequence ID" value="ADK81110.1"/>
    <property type="molecule type" value="Genomic_DNA"/>
</dbReference>
<evidence type="ECO:0000256" key="2">
    <source>
        <dbReference type="ARBA" id="ARBA00022490"/>
    </source>
</evidence>
<dbReference type="GO" id="GO:0006515">
    <property type="term" value="P:protein quality control for misfolded or incompletely synthesized proteins"/>
    <property type="evidence" value="ECO:0007669"/>
    <property type="project" value="TreeGrafter"/>
</dbReference>
<evidence type="ECO:0000256" key="3">
    <source>
        <dbReference type="ARBA" id="ARBA00022670"/>
    </source>
</evidence>
<name>E1R1G9_SEDSS</name>
<gene>
    <name evidence="7" type="ordered locus">Spirs_1988</name>
</gene>
<keyword evidence="4" id="KW-0378">Hydrolase</keyword>
<dbReference type="PRINTS" id="PR00127">
    <property type="entry name" value="CLPPROTEASEP"/>
</dbReference>
<evidence type="ECO:0000256" key="6">
    <source>
        <dbReference type="RuleBase" id="RU003567"/>
    </source>
</evidence>